<dbReference type="GO" id="GO:0070402">
    <property type="term" value="F:NADPH binding"/>
    <property type="evidence" value="ECO:0007669"/>
    <property type="project" value="TreeGrafter"/>
</dbReference>
<dbReference type="InterPro" id="IPR011032">
    <property type="entry name" value="GroES-like_sf"/>
</dbReference>
<dbReference type="RefSeq" id="WP_220202503.1">
    <property type="nucleotide sequence ID" value="NZ_BNJK01000001.1"/>
</dbReference>
<dbReference type="InterPro" id="IPR013149">
    <property type="entry name" value="ADH-like_C"/>
</dbReference>
<sequence>MKIVRYYELGGPEVLRIEDAAIPQPEAGQVLLKVEAIDIGAIDTQVRRSTLWGTPSFPVTPGGYVYGTIVQIGPDVSDVHKGERILGFAPSGAYAEYALLPLALRVLPLPDAGISPEELVTLPVSGETAYHLLATSAQMRPGERVLIHAAAGGVPHVAVQLARAMGAGQIIATASSAAKLAFAQTLGADTLINYTDADWTKQVKQATEGKGVDIILDVAGGQTLIENIPLLAPSGRLISYGAVSGNLPALPRKVLWILCWA</sequence>
<evidence type="ECO:0000313" key="4">
    <source>
        <dbReference type="EMBL" id="GHO91618.1"/>
    </source>
</evidence>
<evidence type="ECO:0000256" key="2">
    <source>
        <dbReference type="ARBA" id="ARBA00023002"/>
    </source>
</evidence>
<keyword evidence="1" id="KW-0521">NADP</keyword>
<evidence type="ECO:0000313" key="5">
    <source>
        <dbReference type="Proteomes" id="UP000597444"/>
    </source>
</evidence>
<dbReference type="Gene3D" id="3.40.50.720">
    <property type="entry name" value="NAD(P)-binding Rossmann-like Domain"/>
    <property type="match status" value="1"/>
</dbReference>
<accession>A0A8J3IFM2</accession>
<comment type="caution">
    <text evidence="4">The sequence shown here is derived from an EMBL/GenBank/DDBJ whole genome shotgun (WGS) entry which is preliminary data.</text>
</comment>
<dbReference type="GO" id="GO:0005829">
    <property type="term" value="C:cytosol"/>
    <property type="evidence" value="ECO:0007669"/>
    <property type="project" value="TreeGrafter"/>
</dbReference>
<dbReference type="GO" id="GO:0003960">
    <property type="term" value="F:quinone reductase (NADPH) activity"/>
    <property type="evidence" value="ECO:0007669"/>
    <property type="project" value="TreeGrafter"/>
</dbReference>
<dbReference type="PANTHER" id="PTHR48106:SF13">
    <property type="entry name" value="QUINONE OXIDOREDUCTASE-RELATED"/>
    <property type="match status" value="1"/>
</dbReference>
<dbReference type="InterPro" id="IPR036291">
    <property type="entry name" value="NAD(P)-bd_dom_sf"/>
</dbReference>
<reference evidence="4" key="1">
    <citation type="submission" date="2020-10" db="EMBL/GenBank/DDBJ databases">
        <title>Taxonomic study of unclassified bacteria belonging to the class Ktedonobacteria.</title>
        <authorList>
            <person name="Yabe S."/>
            <person name="Wang C.M."/>
            <person name="Zheng Y."/>
            <person name="Sakai Y."/>
            <person name="Cavaletti L."/>
            <person name="Monciardini P."/>
            <person name="Donadio S."/>
        </authorList>
    </citation>
    <scope>NUCLEOTIDE SEQUENCE</scope>
    <source>
        <strain evidence="4">ID150040</strain>
    </source>
</reference>
<dbReference type="AlphaFoldDB" id="A0A8J3IFM2"/>
<gene>
    <name evidence="4" type="ORF">KSF_016660</name>
</gene>
<keyword evidence="2" id="KW-0560">Oxidoreductase</keyword>
<name>A0A8J3IFM2_9CHLR</name>
<dbReference type="PANTHER" id="PTHR48106">
    <property type="entry name" value="QUINONE OXIDOREDUCTASE PIG3-RELATED"/>
    <property type="match status" value="1"/>
</dbReference>
<dbReference type="Proteomes" id="UP000597444">
    <property type="component" value="Unassembled WGS sequence"/>
</dbReference>
<protein>
    <submittedName>
        <fullName evidence="4">Oxidoreductase</fullName>
    </submittedName>
</protein>
<dbReference type="EMBL" id="BNJK01000001">
    <property type="protein sequence ID" value="GHO91618.1"/>
    <property type="molecule type" value="Genomic_DNA"/>
</dbReference>
<dbReference type="InterPro" id="IPR020843">
    <property type="entry name" value="ER"/>
</dbReference>
<dbReference type="SUPFAM" id="SSF50129">
    <property type="entry name" value="GroES-like"/>
    <property type="match status" value="1"/>
</dbReference>
<dbReference type="SUPFAM" id="SSF51735">
    <property type="entry name" value="NAD(P)-binding Rossmann-fold domains"/>
    <property type="match status" value="1"/>
</dbReference>
<dbReference type="SMART" id="SM00829">
    <property type="entry name" value="PKS_ER"/>
    <property type="match status" value="1"/>
</dbReference>
<evidence type="ECO:0000259" key="3">
    <source>
        <dbReference type="SMART" id="SM00829"/>
    </source>
</evidence>
<feature type="domain" description="Enoyl reductase (ER)" evidence="3">
    <location>
        <begin position="10"/>
        <end position="258"/>
    </location>
</feature>
<proteinExistence type="predicted"/>
<evidence type="ECO:0000256" key="1">
    <source>
        <dbReference type="ARBA" id="ARBA00022857"/>
    </source>
</evidence>
<keyword evidence="5" id="KW-1185">Reference proteome</keyword>
<dbReference type="GO" id="GO:0035925">
    <property type="term" value="F:mRNA 3'-UTR AU-rich region binding"/>
    <property type="evidence" value="ECO:0007669"/>
    <property type="project" value="TreeGrafter"/>
</dbReference>
<dbReference type="Pfam" id="PF08240">
    <property type="entry name" value="ADH_N"/>
    <property type="match status" value="1"/>
</dbReference>
<dbReference type="InterPro" id="IPR013154">
    <property type="entry name" value="ADH-like_N"/>
</dbReference>
<organism evidence="4 5">
    <name type="scientific">Reticulibacter mediterranei</name>
    <dbReference type="NCBI Taxonomy" id="2778369"/>
    <lineage>
        <taxon>Bacteria</taxon>
        <taxon>Bacillati</taxon>
        <taxon>Chloroflexota</taxon>
        <taxon>Ktedonobacteria</taxon>
        <taxon>Ktedonobacterales</taxon>
        <taxon>Reticulibacteraceae</taxon>
        <taxon>Reticulibacter</taxon>
    </lineage>
</organism>
<dbReference type="Gene3D" id="3.90.180.10">
    <property type="entry name" value="Medium-chain alcohol dehydrogenases, catalytic domain"/>
    <property type="match status" value="1"/>
</dbReference>
<dbReference type="Pfam" id="PF00107">
    <property type="entry name" value="ADH_zinc_N"/>
    <property type="match status" value="1"/>
</dbReference>